<keyword evidence="1" id="KW-0677">Repeat</keyword>
<reference evidence="4" key="1">
    <citation type="submission" date="2020-03" db="EMBL/GenBank/DDBJ databases">
        <title>Transcriptomic Profiling of the Digestive Tract of the Rat Flea, Xenopsylla cheopis, Following Blood Feeding and Infection with Yersinia pestis.</title>
        <authorList>
            <person name="Bland D.M."/>
            <person name="Martens C.A."/>
            <person name="Virtaneva K."/>
            <person name="Kanakabandi K."/>
            <person name="Long D."/>
            <person name="Rosenke R."/>
            <person name="Saturday G.A."/>
            <person name="Hoyt F.H."/>
            <person name="Bruno D.P."/>
            <person name="Ribeiro J.M.C."/>
            <person name="Hinnebusch J."/>
        </authorList>
    </citation>
    <scope>NUCLEOTIDE SEQUENCE</scope>
</reference>
<dbReference type="PANTHER" id="PTHR24171">
    <property type="entry name" value="ANKYRIN REPEAT DOMAIN-CONTAINING PROTEIN 39-RELATED"/>
    <property type="match status" value="1"/>
</dbReference>
<name>A0A6M2DYM8_XENCH</name>
<dbReference type="AlphaFoldDB" id="A0A6M2DYM8"/>
<dbReference type="Gene3D" id="1.25.40.20">
    <property type="entry name" value="Ankyrin repeat-containing domain"/>
    <property type="match status" value="1"/>
</dbReference>
<dbReference type="SUPFAM" id="SSF48403">
    <property type="entry name" value="Ankyrin repeat"/>
    <property type="match status" value="1"/>
</dbReference>
<evidence type="ECO:0000256" key="1">
    <source>
        <dbReference type="ARBA" id="ARBA00022737"/>
    </source>
</evidence>
<evidence type="ECO:0000313" key="4">
    <source>
        <dbReference type="EMBL" id="NOV49677.1"/>
    </source>
</evidence>
<dbReference type="GO" id="GO:0085020">
    <property type="term" value="P:protein K6-linked ubiquitination"/>
    <property type="evidence" value="ECO:0007669"/>
    <property type="project" value="TreeGrafter"/>
</dbReference>
<dbReference type="PANTHER" id="PTHR24171:SF9">
    <property type="entry name" value="ANKYRIN REPEAT DOMAIN-CONTAINING PROTEIN 39"/>
    <property type="match status" value="1"/>
</dbReference>
<dbReference type="PRINTS" id="PR01415">
    <property type="entry name" value="ANKYRIN"/>
</dbReference>
<dbReference type="EMBL" id="GIIL01005951">
    <property type="protein sequence ID" value="NOV49677.1"/>
    <property type="molecule type" value="Transcribed_RNA"/>
</dbReference>
<dbReference type="InterPro" id="IPR036770">
    <property type="entry name" value="Ankyrin_rpt-contain_sf"/>
</dbReference>
<evidence type="ECO:0000256" key="2">
    <source>
        <dbReference type="ARBA" id="ARBA00023043"/>
    </source>
</evidence>
<dbReference type="GO" id="GO:0004842">
    <property type="term" value="F:ubiquitin-protein transferase activity"/>
    <property type="evidence" value="ECO:0007669"/>
    <property type="project" value="TreeGrafter"/>
</dbReference>
<sequence length="176" mass="19292">MSQSHNHENDCCSKSVTATQSLDEMDFERGIWNAALYNDIERVKKLLKHTSANLEDKSGYTALHYAARNGHLKVCETLLQHGAAVDAKTKAGGVTPLMRAVTTGHANVVDMLIKNGADISIRDNDGNNSVHRAVLSGQTAITKILLHKRPDLKLIPNGKNLLPKELSNNQEIISLF</sequence>
<organism evidence="4">
    <name type="scientific">Xenopsylla cheopis</name>
    <name type="common">Oriental rat flea</name>
    <name type="synonym">Pulex cheopis</name>
    <dbReference type="NCBI Taxonomy" id="163159"/>
    <lineage>
        <taxon>Eukaryota</taxon>
        <taxon>Metazoa</taxon>
        <taxon>Ecdysozoa</taxon>
        <taxon>Arthropoda</taxon>
        <taxon>Hexapoda</taxon>
        <taxon>Insecta</taxon>
        <taxon>Pterygota</taxon>
        <taxon>Neoptera</taxon>
        <taxon>Endopterygota</taxon>
        <taxon>Siphonaptera</taxon>
        <taxon>Pulicidae</taxon>
        <taxon>Xenopsyllinae</taxon>
        <taxon>Xenopsylla</taxon>
    </lineage>
</organism>
<dbReference type="GO" id="GO:0031436">
    <property type="term" value="C:BRCA1-BARD1 complex"/>
    <property type="evidence" value="ECO:0007669"/>
    <property type="project" value="TreeGrafter"/>
</dbReference>
<keyword evidence="2 3" id="KW-0040">ANK repeat</keyword>
<dbReference type="Pfam" id="PF12796">
    <property type="entry name" value="Ank_2"/>
    <property type="match status" value="1"/>
</dbReference>
<accession>A0A6M2DYM8</accession>
<evidence type="ECO:0000256" key="3">
    <source>
        <dbReference type="PROSITE-ProRule" id="PRU00023"/>
    </source>
</evidence>
<dbReference type="SMART" id="SM00248">
    <property type="entry name" value="ANK"/>
    <property type="match status" value="4"/>
</dbReference>
<feature type="repeat" description="ANK" evidence="3">
    <location>
        <begin position="58"/>
        <end position="90"/>
    </location>
</feature>
<dbReference type="InterPro" id="IPR002110">
    <property type="entry name" value="Ankyrin_rpt"/>
</dbReference>
<feature type="repeat" description="ANK" evidence="3">
    <location>
        <begin position="92"/>
        <end position="124"/>
    </location>
</feature>
<protein>
    <submittedName>
        <fullName evidence="4">Putative ankyrin repeat domain-containing protein 39-like isoform x1 apis mellifera</fullName>
    </submittedName>
</protein>
<proteinExistence type="predicted"/>
<dbReference type="GO" id="GO:0070531">
    <property type="term" value="C:BRCA1-A complex"/>
    <property type="evidence" value="ECO:0007669"/>
    <property type="project" value="TreeGrafter"/>
</dbReference>
<dbReference type="PROSITE" id="PS50297">
    <property type="entry name" value="ANK_REP_REGION"/>
    <property type="match status" value="2"/>
</dbReference>
<dbReference type="PROSITE" id="PS50088">
    <property type="entry name" value="ANK_REPEAT"/>
    <property type="match status" value="2"/>
</dbReference>